<evidence type="ECO:0000256" key="2">
    <source>
        <dbReference type="ARBA" id="ARBA00023125"/>
    </source>
</evidence>
<sequence length="403" mass="44683">MHAFRPFDDTGNRRSACNRCRSHKLRCERFAEEGQCRRCLKAKSECVTSAALKSGRPAHLYVQNEQKASEQVYYSSETLHLGAQQALPTFPTPPPTTREGILDNHAMLQDPMIDMHLFRSPSAFDTTWTEIFEFGSASHGESLTAMSRHVAEQQANTTDSLLSDKNVELMRRLGELQTKILIDLEAVKSCGTADKCTRSATPGSESHQAYNYLIGHMLDSSTALLNILECFQPVSNTSTQPSGENGSDATTKRDDRARCNAPTMFTLASCYVCLVRIYRTIFSCIYDSLPFLLGSPTANFQLFPGMNLGGFKLEPRLDLQVQILLHVSEDMLARIEAKFGIPNAKSSGGNSIFDPVKIANTLHSMLEEESNEQPPLQEQRGESAPLRQILAGIKQAIDIRSAK</sequence>
<evidence type="ECO:0000256" key="1">
    <source>
        <dbReference type="ARBA" id="ARBA00023015"/>
    </source>
</evidence>
<dbReference type="GeneID" id="25281526"/>
<dbReference type="EMBL" id="AMGV01000004">
    <property type="protein sequence ID" value="KEF58683.1"/>
    <property type="molecule type" value="Genomic_DNA"/>
</dbReference>
<accession>A0A072PHA5</accession>
<keyword evidence="7" id="KW-1185">Reference proteome</keyword>
<dbReference type="VEuPathDB" id="FungiDB:A1O9_06609"/>
<keyword evidence="2" id="KW-0238">DNA-binding</keyword>
<dbReference type="CDD" id="cd00067">
    <property type="entry name" value="GAL4"/>
    <property type="match status" value="1"/>
</dbReference>
<evidence type="ECO:0000259" key="5">
    <source>
        <dbReference type="PROSITE" id="PS50048"/>
    </source>
</evidence>
<dbReference type="GO" id="GO:0003677">
    <property type="term" value="F:DNA binding"/>
    <property type="evidence" value="ECO:0007669"/>
    <property type="project" value="UniProtKB-KW"/>
</dbReference>
<feature type="domain" description="Zn(2)-C6 fungal-type" evidence="5">
    <location>
        <begin position="16"/>
        <end position="48"/>
    </location>
</feature>
<gene>
    <name evidence="6" type="ORF">A1O9_06609</name>
</gene>
<dbReference type="PROSITE" id="PS50048">
    <property type="entry name" value="ZN2_CY6_FUNGAL_2"/>
    <property type="match status" value="1"/>
</dbReference>
<dbReference type="Pfam" id="PF00172">
    <property type="entry name" value="Zn_clus"/>
    <property type="match status" value="1"/>
</dbReference>
<dbReference type="Gene3D" id="4.10.240.10">
    <property type="entry name" value="Zn(2)-C6 fungal-type DNA-binding domain"/>
    <property type="match status" value="1"/>
</dbReference>
<evidence type="ECO:0000256" key="3">
    <source>
        <dbReference type="ARBA" id="ARBA00023163"/>
    </source>
</evidence>
<evidence type="ECO:0000313" key="6">
    <source>
        <dbReference type="EMBL" id="KEF58683.1"/>
    </source>
</evidence>
<dbReference type="AlphaFoldDB" id="A0A072PHA5"/>
<dbReference type="PROSITE" id="PS00463">
    <property type="entry name" value="ZN2_CY6_FUNGAL_1"/>
    <property type="match status" value="1"/>
</dbReference>
<evidence type="ECO:0000313" key="7">
    <source>
        <dbReference type="Proteomes" id="UP000027920"/>
    </source>
</evidence>
<dbReference type="Proteomes" id="UP000027920">
    <property type="component" value="Unassembled WGS sequence"/>
</dbReference>
<evidence type="ECO:0000256" key="4">
    <source>
        <dbReference type="ARBA" id="ARBA00023242"/>
    </source>
</evidence>
<dbReference type="GO" id="GO:0000981">
    <property type="term" value="F:DNA-binding transcription factor activity, RNA polymerase II-specific"/>
    <property type="evidence" value="ECO:0007669"/>
    <property type="project" value="InterPro"/>
</dbReference>
<keyword evidence="1" id="KW-0805">Transcription regulation</keyword>
<dbReference type="GO" id="GO:0008270">
    <property type="term" value="F:zinc ion binding"/>
    <property type="evidence" value="ECO:0007669"/>
    <property type="project" value="InterPro"/>
</dbReference>
<dbReference type="STRING" id="1182545.A0A072PHA5"/>
<dbReference type="InterPro" id="IPR036864">
    <property type="entry name" value="Zn2-C6_fun-type_DNA-bd_sf"/>
</dbReference>
<dbReference type="HOGENOM" id="CLU_028486_0_0_1"/>
<keyword evidence="3" id="KW-0804">Transcription</keyword>
<comment type="caution">
    <text evidence="6">The sequence shown here is derived from an EMBL/GenBank/DDBJ whole genome shotgun (WGS) entry which is preliminary data.</text>
</comment>
<proteinExistence type="predicted"/>
<protein>
    <recommendedName>
        <fullName evidence="5">Zn(2)-C6 fungal-type domain-containing protein</fullName>
    </recommendedName>
</protein>
<organism evidence="6 7">
    <name type="scientific">Exophiala aquamarina CBS 119918</name>
    <dbReference type="NCBI Taxonomy" id="1182545"/>
    <lineage>
        <taxon>Eukaryota</taxon>
        <taxon>Fungi</taxon>
        <taxon>Dikarya</taxon>
        <taxon>Ascomycota</taxon>
        <taxon>Pezizomycotina</taxon>
        <taxon>Eurotiomycetes</taxon>
        <taxon>Chaetothyriomycetidae</taxon>
        <taxon>Chaetothyriales</taxon>
        <taxon>Herpotrichiellaceae</taxon>
        <taxon>Exophiala</taxon>
    </lineage>
</organism>
<dbReference type="OrthoDB" id="4222821at2759"/>
<dbReference type="RefSeq" id="XP_013261273.1">
    <property type="nucleotide sequence ID" value="XM_013405819.1"/>
</dbReference>
<keyword evidence="4" id="KW-0539">Nucleus</keyword>
<name>A0A072PHA5_9EURO</name>
<dbReference type="InterPro" id="IPR001138">
    <property type="entry name" value="Zn2Cys6_DnaBD"/>
</dbReference>
<reference evidence="6 7" key="1">
    <citation type="submission" date="2013-03" db="EMBL/GenBank/DDBJ databases">
        <title>The Genome Sequence of Exophiala aquamarina CBS 119918.</title>
        <authorList>
            <consortium name="The Broad Institute Genomics Platform"/>
            <person name="Cuomo C."/>
            <person name="de Hoog S."/>
            <person name="Gorbushina A."/>
            <person name="Walker B."/>
            <person name="Young S.K."/>
            <person name="Zeng Q."/>
            <person name="Gargeya S."/>
            <person name="Fitzgerald M."/>
            <person name="Haas B."/>
            <person name="Abouelleil A."/>
            <person name="Allen A.W."/>
            <person name="Alvarado L."/>
            <person name="Arachchi H.M."/>
            <person name="Berlin A.M."/>
            <person name="Chapman S.B."/>
            <person name="Gainer-Dewar J."/>
            <person name="Goldberg J."/>
            <person name="Griggs A."/>
            <person name="Gujja S."/>
            <person name="Hansen M."/>
            <person name="Howarth C."/>
            <person name="Imamovic A."/>
            <person name="Ireland A."/>
            <person name="Larimer J."/>
            <person name="McCowan C."/>
            <person name="Murphy C."/>
            <person name="Pearson M."/>
            <person name="Poon T.W."/>
            <person name="Priest M."/>
            <person name="Roberts A."/>
            <person name="Saif S."/>
            <person name="Shea T."/>
            <person name="Sisk P."/>
            <person name="Sykes S."/>
            <person name="Wortman J."/>
            <person name="Nusbaum C."/>
            <person name="Birren B."/>
        </authorList>
    </citation>
    <scope>NUCLEOTIDE SEQUENCE [LARGE SCALE GENOMIC DNA]</scope>
    <source>
        <strain evidence="6 7">CBS 119918</strain>
    </source>
</reference>
<dbReference type="SUPFAM" id="SSF57701">
    <property type="entry name" value="Zn2/Cys6 DNA-binding domain"/>
    <property type="match status" value="1"/>
</dbReference>